<proteinExistence type="inferred from homology"/>
<evidence type="ECO:0000256" key="2">
    <source>
        <dbReference type="ARBA" id="ARBA00022723"/>
    </source>
</evidence>
<dbReference type="CDD" id="cd00371">
    <property type="entry name" value="HMA"/>
    <property type="match status" value="1"/>
</dbReference>
<dbReference type="EMBL" id="JANAVB010004600">
    <property type="protein sequence ID" value="KAJ6848397.1"/>
    <property type="molecule type" value="Genomic_DNA"/>
</dbReference>
<evidence type="ECO:0000259" key="6">
    <source>
        <dbReference type="PROSITE" id="PS50846"/>
    </source>
</evidence>
<feature type="region of interest" description="Disordered" evidence="5">
    <location>
        <begin position="1"/>
        <end position="24"/>
    </location>
</feature>
<accession>A0AAX6I6A0</accession>
<evidence type="ECO:0000256" key="3">
    <source>
        <dbReference type="ARBA" id="ARBA00023289"/>
    </source>
</evidence>
<dbReference type="PANTHER" id="PTHR45868:SF80">
    <property type="entry name" value="F15K9.8-RELATED"/>
    <property type="match status" value="1"/>
</dbReference>
<evidence type="ECO:0000256" key="1">
    <source>
        <dbReference type="ARBA" id="ARBA00022481"/>
    </source>
</evidence>
<dbReference type="PROSITE" id="PS50846">
    <property type="entry name" value="HMA_2"/>
    <property type="match status" value="1"/>
</dbReference>
<feature type="region of interest" description="Disordered" evidence="5">
    <location>
        <begin position="119"/>
        <end position="207"/>
    </location>
</feature>
<dbReference type="InterPro" id="IPR036163">
    <property type="entry name" value="HMA_dom_sf"/>
</dbReference>
<keyword evidence="1" id="KW-0488">Methylation</keyword>
<dbReference type="InterPro" id="IPR006121">
    <property type="entry name" value="HMA_dom"/>
</dbReference>
<evidence type="ECO:0000256" key="5">
    <source>
        <dbReference type="SAM" id="MobiDB-lite"/>
    </source>
</evidence>
<organism evidence="7 8">
    <name type="scientific">Iris pallida</name>
    <name type="common">Sweet iris</name>
    <dbReference type="NCBI Taxonomy" id="29817"/>
    <lineage>
        <taxon>Eukaryota</taxon>
        <taxon>Viridiplantae</taxon>
        <taxon>Streptophyta</taxon>
        <taxon>Embryophyta</taxon>
        <taxon>Tracheophyta</taxon>
        <taxon>Spermatophyta</taxon>
        <taxon>Magnoliopsida</taxon>
        <taxon>Liliopsida</taxon>
        <taxon>Asparagales</taxon>
        <taxon>Iridaceae</taxon>
        <taxon>Iridoideae</taxon>
        <taxon>Irideae</taxon>
        <taxon>Iris</taxon>
    </lineage>
</organism>
<evidence type="ECO:0000313" key="7">
    <source>
        <dbReference type="EMBL" id="KAJ6848397.1"/>
    </source>
</evidence>
<keyword evidence="8" id="KW-1185">Reference proteome</keyword>
<name>A0AAX6I6A0_IRIPA</name>
<keyword evidence="3" id="KW-0636">Prenylation</keyword>
<dbReference type="FunFam" id="3.30.70.100:FF:000008">
    <property type="entry name" value="Copper transport protein ATOX1"/>
    <property type="match status" value="1"/>
</dbReference>
<feature type="domain" description="HMA" evidence="6">
    <location>
        <begin position="56"/>
        <end position="119"/>
    </location>
</feature>
<reference evidence="7" key="2">
    <citation type="submission" date="2023-04" db="EMBL/GenBank/DDBJ databases">
        <authorList>
            <person name="Bruccoleri R.E."/>
            <person name="Oakeley E.J."/>
            <person name="Faust A.-M."/>
            <person name="Dessus-Babus S."/>
            <person name="Altorfer M."/>
            <person name="Burckhardt D."/>
            <person name="Oertli M."/>
            <person name="Naumann U."/>
            <person name="Petersen F."/>
            <person name="Wong J."/>
        </authorList>
    </citation>
    <scope>NUCLEOTIDE SEQUENCE</scope>
    <source>
        <strain evidence="7">GSM-AAB239-AS_SAM_17_03QT</strain>
        <tissue evidence="7">Leaf</tissue>
    </source>
</reference>
<dbReference type="Proteomes" id="UP001140949">
    <property type="component" value="Unassembled WGS sequence"/>
</dbReference>
<keyword evidence="2" id="KW-0479">Metal-binding</keyword>
<keyword evidence="3" id="KW-0449">Lipoprotein</keyword>
<dbReference type="Pfam" id="PF00403">
    <property type="entry name" value="HMA"/>
    <property type="match status" value="1"/>
</dbReference>
<dbReference type="GO" id="GO:0046872">
    <property type="term" value="F:metal ion binding"/>
    <property type="evidence" value="ECO:0007669"/>
    <property type="project" value="UniProtKB-KW"/>
</dbReference>
<sequence>MHILPTGSCSVPPPFLPSPRKQKNTTSLSNSLAFLYSSLLISMASTEEETPEPLKYQTWVLRVSIHCEGCSKKVKKVLQGIDGVYKTTIDSQQQKVTVTGNVEAETLIKKLVKTGKHAELWPEPKPSNPDSSINNNGGGGGGKKKKNKNSNNKNLMNHHRSPKLKNPNPIKESPLQPSPTMNSPNPPASLRSRTRRTPNPPLLRRRNPLVAAGRRRRRARKEAMAAAEVAVVEVRRCQERVRERRWRLGCRRCQLNRRITIRRTR</sequence>
<dbReference type="AlphaFoldDB" id="A0AAX6I6A0"/>
<dbReference type="SUPFAM" id="SSF55008">
    <property type="entry name" value="HMA, heavy metal-associated domain"/>
    <property type="match status" value="1"/>
</dbReference>
<evidence type="ECO:0000313" key="8">
    <source>
        <dbReference type="Proteomes" id="UP001140949"/>
    </source>
</evidence>
<comment type="similarity">
    <text evidence="4">Belongs to the HIPP family.</text>
</comment>
<dbReference type="PANTHER" id="PTHR45868">
    <property type="entry name" value="HEAVY METAL-ASSOCIATED ISOPRENYLATED PLANT PROTEIN 33-RELATED"/>
    <property type="match status" value="1"/>
</dbReference>
<reference evidence="7" key="1">
    <citation type="journal article" date="2023" name="GigaByte">
        <title>Genome assembly of the bearded iris, Iris pallida Lam.</title>
        <authorList>
            <person name="Bruccoleri R.E."/>
            <person name="Oakeley E.J."/>
            <person name="Faust A.M.E."/>
            <person name="Altorfer M."/>
            <person name="Dessus-Babus S."/>
            <person name="Burckhardt D."/>
            <person name="Oertli M."/>
            <person name="Naumann U."/>
            <person name="Petersen F."/>
            <person name="Wong J."/>
        </authorList>
    </citation>
    <scope>NUCLEOTIDE SEQUENCE</scope>
    <source>
        <strain evidence="7">GSM-AAB239-AS_SAM_17_03QT</strain>
    </source>
</reference>
<comment type="caution">
    <text evidence="7">The sequence shown here is derived from an EMBL/GenBank/DDBJ whole genome shotgun (WGS) entry which is preliminary data.</text>
</comment>
<gene>
    <name evidence="7" type="ORF">M6B38_274110</name>
</gene>
<evidence type="ECO:0000256" key="4">
    <source>
        <dbReference type="ARBA" id="ARBA00024045"/>
    </source>
</evidence>
<protein>
    <submittedName>
        <fullName evidence="7">Glycine-rich cell wall structural protein 1.0</fullName>
    </submittedName>
</protein>
<dbReference type="Gene3D" id="3.30.70.100">
    <property type="match status" value="1"/>
</dbReference>